<gene>
    <name evidence="2" type="ORF">GCM10009754_12980</name>
</gene>
<keyword evidence="1" id="KW-0732">Signal</keyword>
<reference evidence="3" key="1">
    <citation type="journal article" date="2019" name="Int. J. Syst. Evol. Microbiol.">
        <title>The Global Catalogue of Microorganisms (GCM) 10K type strain sequencing project: providing services to taxonomists for standard genome sequencing and annotation.</title>
        <authorList>
            <consortium name="The Broad Institute Genomics Platform"/>
            <consortium name="The Broad Institute Genome Sequencing Center for Infectious Disease"/>
            <person name="Wu L."/>
            <person name="Ma J."/>
        </authorList>
    </citation>
    <scope>NUCLEOTIDE SEQUENCE [LARGE SCALE GENOMIC DNA]</scope>
    <source>
        <strain evidence="3">JCM 14545</strain>
    </source>
</reference>
<name>A0ABP5BJ45_9PSEU</name>
<evidence type="ECO:0000313" key="3">
    <source>
        <dbReference type="Proteomes" id="UP001501116"/>
    </source>
</evidence>
<evidence type="ECO:0000313" key="2">
    <source>
        <dbReference type="EMBL" id="GAA1946420.1"/>
    </source>
</evidence>
<organism evidence="2 3">
    <name type="scientific">Amycolatopsis minnesotensis</name>
    <dbReference type="NCBI Taxonomy" id="337894"/>
    <lineage>
        <taxon>Bacteria</taxon>
        <taxon>Bacillati</taxon>
        <taxon>Actinomycetota</taxon>
        <taxon>Actinomycetes</taxon>
        <taxon>Pseudonocardiales</taxon>
        <taxon>Pseudonocardiaceae</taxon>
        <taxon>Amycolatopsis</taxon>
    </lineage>
</organism>
<evidence type="ECO:0000256" key="1">
    <source>
        <dbReference type="SAM" id="SignalP"/>
    </source>
</evidence>
<protein>
    <submittedName>
        <fullName evidence="2">Uncharacterized protein</fullName>
    </submittedName>
</protein>
<dbReference type="Proteomes" id="UP001501116">
    <property type="component" value="Unassembled WGS sequence"/>
</dbReference>
<sequence length="74" mass="7180">MKRIAVRAAVTVAAAAAFAGVAGGVADAAPSHAQEGTPIWLLPGVDVGPLLDPAILAPANLLAPVYGLITLIGG</sequence>
<proteinExistence type="predicted"/>
<feature type="chain" id="PRO_5047242633" evidence="1">
    <location>
        <begin position="29"/>
        <end position="74"/>
    </location>
</feature>
<comment type="caution">
    <text evidence="2">The sequence shown here is derived from an EMBL/GenBank/DDBJ whole genome shotgun (WGS) entry which is preliminary data.</text>
</comment>
<dbReference type="RefSeq" id="WP_344414501.1">
    <property type="nucleotide sequence ID" value="NZ_BAAANN010000004.1"/>
</dbReference>
<dbReference type="EMBL" id="BAAANN010000004">
    <property type="protein sequence ID" value="GAA1946420.1"/>
    <property type="molecule type" value="Genomic_DNA"/>
</dbReference>
<keyword evidence="3" id="KW-1185">Reference proteome</keyword>
<feature type="signal peptide" evidence="1">
    <location>
        <begin position="1"/>
        <end position="28"/>
    </location>
</feature>
<accession>A0ABP5BJ45</accession>